<comment type="function">
    <text evidence="8 9">Required for the first step of histidine biosynthesis. May allow the feedback regulation of ATP phosphoribosyltransferase activity by histidine.</text>
</comment>
<dbReference type="Gene3D" id="3.30.930.10">
    <property type="entry name" value="Bira Bifunctional Protein, Domain 2"/>
    <property type="match status" value="1"/>
</dbReference>
<dbReference type="NCBIfam" id="TIGR00443">
    <property type="entry name" value="hisZ_biosyn_reg"/>
    <property type="match status" value="1"/>
</dbReference>
<name>A0A9D7F9S4_9RHOO</name>
<feature type="binding site" evidence="10">
    <location>
        <position position="126"/>
    </location>
    <ligand>
        <name>L-histidine</name>
        <dbReference type="ChEBI" id="CHEBI:57595"/>
    </ligand>
</feature>
<comment type="subcellular location">
    <subcellularLocation>
        <location evidence="1 9">Cytoplasm</location>
    </subcellularLocation>
</comment>
<dbReference type="SUPFAM" id="SSF55681">
    <property type="entry name" value="Class II aaRS and biotin synthetases"/>
    <property type="match status" value="1"/>
</dbReference>
<reference evidence="12" key="1">
    <citation type="submission" date="2020-10" db="EMBL/GenBank/DDBJ databases">
        <title>Connecting structure to function with the recovery of over 1000 high-quality activated sludge metagenome-assembled genomes encoding full-length rRNA genes using long-read sequencing.</title>
        <authorList>
            <person name="Singleton C.M."/>
            <person name="Petriglieri F."/>
            <person name="Kristensen J.M."/>
            <person name="Kirkegaard R.H."/>
            <person name="Michaelsen T.Y."/>
            <person name="Andersen M.H."/>
            <person name="Karst S.M."/>
            <person name="Dueholm M.S."/>
            <person name="Nielsen P.H."/>
            <person name="Albertsen M."/>
        </authorList>
    </citation>
    <scope>NUCLEOTIDE SEQUENCE</scope>
    <source>
        <strain evidence="12">EsbW_18-Q3-R4-48_MAXAC.044</strain>
    </source>
</reference>
<dbReference type="GO" id="GO:0004821">
    <property type="term" value="F:histidine-tRNA ligase activity"/>
    <property type="evidence" value="ECO:0007669"/>
    <property type="project" value="TreeGrafter"/>
</dbReference>
<dbReference type="PANTHER" id="PTHR43707:SF1">
    <property type="entry name" value="HISTIDINE--TRNA LIGASE, MITOCHONDRIAL-RELATED"/>
    <property type="match status" value="1"/>
</dbReference>
<evidence type="ECO:0000313" key="13">
    <source>
        <dbReference type="Proteomes" id="UP000886602"/>
    </source>
</evidence>
<dbReference type="InterPro" id="IPR045864">
    <property type="entry name" value="aa-tRNA-synth_II/BPL/LPL"/>
</dbReference>
<feature type="domain" description="Class II Histidinyl-tRNA synthetase (HisRS)-like catalytic core" evidence="11">
    <location>
        <begin position="8"/>
        <end position="312"/>
    </location>
</feature>
<keyword evidence="9" id="KW-0028">Amino-acid biosynthesis</keyword>
<keyword evidence="12" id="KW-0328">Glycosyltransferase</keyword>
<dbReference type="PIRSF" id="PIRSF001549">
    <property type="entry name" value="His-tRNA_synth"/>
    <property type="match status" value="1"/>
</dbReference>
<sequence>MNWLLPEYIADALPLEAARIERLRRALLDLFRVHGYELVMPPLLEYLDSLLTGSGSDLTLRTFKLVDQLSGRTLGLRADMTPQVARIDAHLLNRQGVTRLCYCDSILHTLPASLAASREPIQLGAELFGYAGIEADLEVIRLLAAALSTAGTPASRIDIGHVGVFRALAHAAGLNADDEVKILQLLQVKDIPSLYDCCSKLAEPYRSALLRLPELYGTHDLLETAARELPALPEITSALETMRQLQAAMPDLPLTFDLADLRGYHYHNGVVFAAYYPDFPSAIALGGRYDGVGKDFGRSRPATGFSMDLREVARLAASDKLAGAILAPFAAIDSVLAARIAELREQGEIVVERLPGETLCEGPLCNRNLVEYKGQWIIQEISGID</sequence>
<protein>
    <recommendedName>
        <fullName evidence="5 9">ATP phosphoribosyltransferase regulatory subunit</fullName>
    </recommendedName>
</protein>
<dbReference type="GO" id="GO:0000105">
    <property type="term" value="P:L-histidine biosynthetic process"/>
    <property type="evidence" value="ECO:0007669"/>
    <property type="project" value="UniProtKB-UniRule"/>
</dbReference>
<dbReference type="NCBIfam" id="NF008935">
    <property type="entry name" value="PRK12292.1-1"/>
    <property type="match status" value="1"/>
</dbReference>
<dbReference type="InterPro" id="IPR004516">
    <property type="entry name" value="HisRS/HisZ"/>
</dbReference>
<evidence type="ECO:0000256" key="10">
    <source>
        <dbReference type="PIRSR" id="PIRSR001549-1"/>
    </source>
</evidence>
<dbReference type="InterPro" id="IPR004517">
    <property type="entry name" value="HisZ"/>
</dbReference>
<evidence type="ECO:0000256" key="6">
    <source>
        <dbReference type="ARBA" id="ARBA00022490"/>
    </source>
</evidence>
<evidence type="ECO:0000256" key="3">
    <source>
        <dbReference type="ARBA" id="ARBA00005539"/>
    </source>
</evidence>
<organism evidence="12 13">
    <name type="scientific">Candidatus Propionivibrio dominans</name>
    <dbReference type="NCBI Taxonomy" id="2954373"/>
    <lineage>
        <taxon>Bacteria</taxon>
        <taxon>Pseudomonadati</taxon>
        <taxon>Pseudomonadota</taxon>
        <taxon>Betaproteobacteria</taxon>
        <taxon>Rhodocyclales</taxon>
        <taxon>Rhodocyclaceae</taxon>
        <taxon>Propionivibrio</taxon>
    </lineage>
</organism>
<comment type="subunit">
    <text evidence="4 9">Heteromultimer composed of HisG and HisZ subunits.</text>
</comment>
<dbReference type="GO" id="GO:0006427">
    <property type="term" value="P:histidyl-tRNA aminoacylation"/>
    <property type="evidence" value="ECO:0007669"/>
    <property type="project" value="TreeGrafter"/>
</dbReference>
<evidence type="ECO:0000256" key="4">
    <source>
        <dbReference type="ARBA" id="ARBA00011496"/>
    </source>
</evidence>
<dbReference type="Proteomes" id="UP000886602">
    <property type="component" value="Unassembled WGS sequence"/>
</dbReference>
<comment type="pathway">
    <text evidence="2 9">Amino-acid biosynthesis; L-histidine biosynthesis; L-histidine from 5-phospho-alpha-D-ribose 1-diphosphate: step 1/9.</text>
</comment>
<feature type="binding site" evidence="10">
    <location>
        <position position="122"/>
    </location>
    <ligand>
        <name>L-histidine</name>
        <dbReference type="ChEBI" id="CHEBI:57595"/>
    </ligand>
</feature>
<dbReference type="NCBIfam" id="NF009086">
    <property type="entry name" value="PRK12421.1"/>
    <property type="match status" value="1"/>
</dbReference>
<dbReference type="InterPro" id="IPR041715">
    <property type="entry name" value="HisRS-like_core"/>
</dbReference>
<keyword evidence="6 9" id="KW-0963">Cytoplasm</keyword>
<dbReference type="GO" id="GO:0005737">
    <property type="term" value="C:cytoplasm"/>
    <property type="evidence" value="ECO:0007669"/>
    <property type="project" value="UniProtKB-SubCell"/>
</dbReference>
<evidence type="ECO:0000256" key="7">
    <source>
        <dbReference type="ARBA" id="ARBA00023102"/>
    </source>
</evidence>
<proteinExistence type="inferred from homology"/>
<dbReference type="PANTHER" id="PTHR43707">
    <property type="entry name" value="HISTIDYL-TRNA SYNTHETASE"/>
    <property type="match status" value="1"/>
</dbReference>
<comment type="similarity">
    <text evidence="3 9">Belongs to the class-II aminoacyl-tRNA synthetase family. HisZ subfamily.</text>
</comment>
<evidence type="ECO:0000256" key="9">
    <source>
        <dbReference type="HAMAP-Rule" id="MF_00125"/>
    </source>
</evidence>
<evidence type="ECO:0000256" key="1">
    <source>
        <dbReference type="ARBA" id="ARBA00004496"/>
    </source>
</evidence>
<evidence type="ECO:0000256" key="8">
    <source>
        <dbReference type="ARBA" id="ARBA00025246"/>
    </source>
</evidence>
<evidence type="ECO:0000313" key="12">
    <source>
        <dbReference type="EMBL" id="MBK7421722.1"/>
    </source>
</evidence>
<accession>A0A9D7F9S4</accession>
<keyword evidence="7 9" id="KW-0368">Histidine biosynthesis</keyword>
<dbReference type="Pfam" id="PF13393">
    <property type="entry name" value="tRNA-synt_His"/>
    <property type="match status" value="1"/>
</dbReference>
<gene>
    <name evidence="9" type="primary">hisZ</name>
    <name evidence="12" type="ORF">IPJ48_00710</name>
</gene>
<feature type="binding site" evidence="10">
    <location>
        <begin position="79"/>
        <end position="81"/>
    </location>
    <ligand>
        <name>L-histidine</name>
        <dbReference type="ChEBI" id="CHEBI:57595"/>
    </ligand>
</feature>
<feature type="binding site" evidence="10">
    <location>
        <position position="262"/>
    </location>
    <ligand>
        <name>L-histidine</name>
        <dbReference type="ChEBI" id="CHEBI:57595"/>
    </ligand>
</feature>
<evidence type="ECO:0000259" key="11">
    <source>
        <dbReference type="Pfam" id="PF13393"/>
    </source>
</evidence>
<evidence type="ECO:0000256" key="2">
    <source>
        <dbReference type="ARBA" id="ARBA00004667"/>
    </source>
</evidence>
<dbReference type="GO" id="GO:0016757">
    <property type="term" value="F:glycosyltransferase activity"/>
    <property type="evidence" value="ECO:0007669"/>
    <property type="project" value="UniProtKB-KW"/>
</dbReference>
<keyword evidence="12" id="KW-0808">Transferase</keyword>
<comment type="miscellaneous">
    <text evidence="9">This function is generally fulfilled by the C-terminal part of HisG, which is missing in some bacteria such as this one.</text>
</comment>
<comment type="caution">
    <text evidence="12">The sequence shown here is derived from an EMBL/GenBank/DDBJ whole genome shotgun (WGS) entry which is preliminary data.</text>
</comment>
<dbReference type="AlphaFoldDB" id="A0A9D7F9S4"/>
<evidence type="ECO:0000256" key="5">
    <source>
        <dbReference type="ARBA" id="ARBA00020397"/>
    </source>
</evidence>
<dbReference type="EMBL" id="JADJNC010000003">
    <property type="protein sequence ID" value="MBK7421722.1"/>
    <property type="molecule type" value="Genomic_DNA"/>
</dbReference>
<dbReference type="HAMAP" id="MF_00125">
    <property type="entry name" value="HisZ"/>
    <property type="match status" value="1"/>
</dbReference>
<dbReference type="CDD" id="cd00773">
    <property type="entry name" value="HisRS-like_core"/>
    <property type="match status" value="1"/>
</dbReference>